<dbReference type="InterPro" id="IPR036236">
    <property type="entry name" value="Znf_C2H2_sf"/>
</dbReference>
<organism evidence="9 10">
    <name type="scientific">Zonotrichia albicollis</name>
    <name type="common">White-throated sparrow</name>
    <name type="synonym">Fringilla albicollis</name>
    <dbReference type="NCBI Taxonomy" id="44394"/>
    <lineage>
        <taxon>Eukaryota</taxon>
        <taxon>Metazoa</taxon>
        <taxon>Chordata</taxon>
        <taxon>Craniata</taxon>
        <taxon>Vertebrata</taxon>
        <taxon>Euteleostomi</taxon>
        <taxon>Archelosauria</taxon>
        <taxon>Archosauria</taxon>
        <taxon>Dinosauria</taxon>
        <taxon>Saurischia</taxon>
        <taxon>Theropoda</taxon>
        <taxon>Coelurosauria</taxon>
        <taxon>Aves</taxon>
        <taxon>Neognathae</taxon>
        <taxon>Neoaves</taxon>
        <taxon>Telluraves</taxon>
        <taxon>Australaves</taxon>
        <taxon>Passeriformes</taxon>
        <taxon>Passerellidae</taxon>
        <taxon>Zonotrichia</taxon>
    </lineage>
</organism>
<dbReference type="AlphaFoldDB" id="A0A8D2LZB7"/>
<feature type="domain" description="C2H2-type" evidence="8">
    <location>
        <begin position="171"/>
        <end position="198"/>
    </location>
</feature>
<dbReference type="FunFam" id="3.30.160.60:FF:000133">
    <property type="entry name" value="Zinc finger protein 347"/>
    <property type="match status" value="1"/>
</dbReference>
<dbReference type="PANTHER" id="PTHR24377">
    <property type="entry name" value="IP01015P-RELATED"/>
    <property type="match status" value="1"/>
</dbReference>
<dbReference type="GO" id="GO:0008270">
    <property type="term" value="F:zinc ion binding"/>
    <property type="evidence" value="ECO:0007669"/>
    <property type="project" value="UniProtKB-KW"/>
</dbReference>
<dbReference type="InterPro" id="IPR050826">
    <property type="entry name" value="Krueppel_C2H2_ZnFinger"/>
</dbReference>
<keyword evidence="3 6" id="KW-0863">Zinc-finger</keyword>
<keyword evidence="1" id="KW-0479">Metal-binding</keyword>
<evidence type="ECO:0000256" key="3">
    <source>
        <dbReference type="ARBA" id="ARBA00022771"/>
    </source>
</evidence>
<evidence type="ECO:0000256" key="4">
    <source>
        <dbReference type="ARBA" id="ARBA00022833"/>
    </source>
</evidence>
<reference evidence="9" key="2">
    <citation type="submission" date="2025-09" db="UniProtKB">
        <authorList>
            <consortium name="Ensembl"/>
        </authorList>
    </citation>
    <scope>IDENTIFICATION</scope>
</reference>
<accession>A0A8D2LZB7</accession>
<sequence length="339" mass="37315">MDIRQPHPAGDALGESSSPILWHGAKSHPLLVFPPPDKKSCSRRGSKPSPGCSEEESTTLCKEGEQSFSQSSELVVHGQLCNGEKPYKCLECGKIFRQSSTLISHQMIHTGEWACECGECGNGFSCRSALAIHQRIHTGERPFCCPDCGKGFKHNSALITHRRIHTGERPYECPQCGKSFTNSSDLTRHQRRHRYGKHCKILSCRKSFIWQGPIGISHSSPRPCTDPPTIAAWAALGALSKGLWSSGSLGAVPIPWGAWAVPEPPLGEEAFADLQPSPALAQLQPFPWVLSLLTWAEIRACPEKLWLPLDPWQCPRPRWTGLGAAWDSGSCPCPWQEVE</sequence>
<evidence type="ECO:0000256" key="7">
    <source>
        <dbReference type="SAM" id="MobiDB-lite"/>
    </source>
</evidence>
<feature type="domain" description="C2H2-type" evidence="8">
    <location>
        <begin position="87"/>
        <end position="114"/>
    </location>
</feature>
<keyword evidence="5" id="KW-0539">Nucleus</keyword>
<evidence type="ECO:0000313" key="9">
    <source>
        <dbReference type="Ensembl" id="ENSZALP00000000095.1"/>
    </source>
</evidence>
<dbReference type="SUPFAM" id="SSF57667">
    <property type="entry name" value="beta-beta-alpha zinc fingers"/>
    <property type="match status" value="3"/>
</dbReference>
<evidence type="ECO:0000259" key="8">
    <source>
        <dbReference type="PROSITE" id="PS50157"/>
    </source>
</evidence>
<evidence type="ECO:0000313" key="10">
    <source>
        <dbReference type="Proteomes" id="UP000694413"/>
    </source>
</evidence>
<reference evidence="9" key="1">
    <citation type="submission" date="2025-08" db="UniProtKB">
        <authorList>
            <consortium name="Ensembl"/>
        </authorList>
    </citation>
    <scope>IDENTIFICATION</scope>
</reference>
<proteinExistence type="predicted"/>
<feature type="region of interest" description="Disordered" evidence="7">
    <location>
        <begin position="1"/>
        <end position="21"/>
    </location>
</feature>
<feature type="domain" description="C2H2-type" evidence="8">
    <location>
        <begin position="143"/>
        <end position="170"/>
    </location>
</feature>
<dbReference type="FunFam" id="3.30.160.60:FF:000052">
    <property type="entry name" value="zinc finger protein 546 isoform X1"/>
    <property type="match status" value="1"/>
</dbReference>
<evidence type="ECO:0000256" key="6">
    <source>
        <dbReference type="PROSITE-ProRule" id="PRU00042"/>
    </source>
</evidence>
<keyword evidence="2" id="KW-0677">Repeat</keyword>
<feature type="domain" description="C2H2-type" evidence="8">
    <location>
        <begin position="113"/>
        <end position="142"/>
    </location>
</feature>
<dbReference type="PROSITE" id="PS50157">
    <property type="entry name" value="ZINC_FINGER_C2H2_2"/>
    <property type="match status" value="4"/>
</dbReference>
<evidence type="ECO:0000256" key="5">
    <source>
        <dbReference type="ARBA" id="ARBA00023242"/>
    </source>
</evidence>
<dbReference type="PROSITE" id="PS00028">
    <property type="entry name" value="ZINC_FINGER_C2H2_1"/>
    <property type="match status" value="4"/>
</dbReference>
<protein>
    <recommendedName>
        <fullName evidence="8">C2H2-type domain-containing protein</fullName>
    </recommendedName>
</protein>
<dbReference type="FunFam" id="3.30.160.60:FF:000690">
    <property type="entry name" value="Zinc finger protein 354C"/>
    <property type="match status" value="1"/>
</dbReference>
<dbReference type="InterPro" id="IPR013087">
    <property type="entry name" value="Znf_C2H2_type"/>
</dbReference>
<keyword evidence="10" id="KW-1185">Reference proteome</keyword>
<dbReference type="Gene3D" id="3.30.160.60">
    <property type="entry name" value="Classic Zinc Finger"/>
    <property type="match status" value="4"/>
</dbReference>
<evidence type="ECO:0000256" key="2">
    <source>
        <dbReference type="ARBA" id="ARBA00022737"/>
    </source>
</evidence>
<feature type="region of interest" description="Disordered" evidence="7">
    <location>
        <begin position="33"/>
        <end position="56"/>
    </location>
</feature>
<dbReference type="GO" id="GO:0003690">
    <property type="term" value="F:double-stranded DNA binding"/>
    <property type="evidence" value="ECO:0007669"/>
    <property type="project" value="UniProtKB-ARBA"/>
</dbReference>
<dbReference type="FunFam" id="3.30.160.60:FF:000688">
    <property type="entry name" value="zinc finger protein 197 isoform X1"/>
    <property type="match status" value="1"/>
</dbReference>
<dbReference type="Pfam" id="PF00096">
    <property type="entry name" value="zf-C2H2"/>
    <property type="match status" value="3"/>
</dbReference>
<dbReference type="Proteomes" id="UP000694413">
    <property type="component" value="Unassembled WGS sequence"/>
</dbReference>
<keyword evidence="4" id="KW-0862">Zinc</keyword>
<name>A0A8D2LZB7_ZONAL</name>
<dbReference type="Ensembl" id="ENSZALT00000000151.1">
    <property type="protein sequence ID" value="ENSZALP00000000095.1"/>
    <property type="gene ID" value="ENSZALG00000000096.1"/>
</dbReference>
<evidence type="ECO:0000256" key="1">
    <source>
        <dbReference type="ARBA" id="ARBA00022723"/>
    </source>
</evidence>
<dbReference type="SMART" id="SM00355">
    <property type="entry name" value="ZnF_C2H2"/>
    <property type="match status" value="4"/>
</dbReference>